<feature type="compositionally biased region" description="Polar residues" evidence="1">
    <location>
        <begin position="36"/>
        <end position="69"/>
    </location>
</feature>
<keyword evidence="4" id="KW-1185">Reference proteome</keyword>
<gene>
    <name evidence="3" type="ORF">JZ786_19900</name>
</gene>
<protein>
    <submittedName>
        <fullName evidence="3">Uncharacterized protein</fullName>
    </submittedName>
</protein>
<name>A0A9X7VY07_9BACL</name>
<dbReference type="Proteomes" id="UP000663505">
    <property type="component" value="Chromosome"/>
</dbReference>
<dbReference type="EMBL" id="CP071182">
    <property type="protein sequence ID" value="QSO46680.1"/>
    <property type="molecule type" value="Genomic_DNA"/>
</dbReference>
<evidence type="ECO:0000256" key="1">
    <source>
        <dbReference type="SAM" id="MobiDB-lite"/>
    </source>
</evidence>
<organism evidence="3 4">
    <name type="scientific">Alicyclobacillus mengziensis</name>
    <dbReference type="NCBI Taxonomy" id="2931921"/>
    <lineage>
        <taxon>Bacteria</taxon>
        <taxon>Bacillati</taxon>
        <taxon>Bacillota</taxon>
        <taxon>Bacilli</taxon>
        <taxon>Bacillales</taxon>
        <taxon>Alicyclobacillaceae</taxon>
        <taxon>Alicyclobacillus</taxon>
    </lineage>
</organism>
<evidence type="ECO:0000256" key="2">
    <source>
        <dbReference type="SAM" id="SignalP"/>
    </source>
</evidence>
<proteinExistence type="predicted"/>
<feature type="region of interest" description="Disordered" evidence="1">
    <location>
        <begin position="33"/>
        <end position="69"/>
    </location>
</feature>
<dbReference type="AlphaFoldDB" id="A0A9X7VY07"/>
<evidence type="ECO:0000313" key="4">
    <source>
        <dbReference type="Proteomes" id="UP000663505"/>
    </source>
</evidence>
<dbReference type="RefSeq" id="WP_206656045.1">
    <property type="nucleotide sequence ID" value="NZ_CP071182.1"/>
</dbReference>
<feature type="chain" id="PRO_5040898317" evidence="2">
    <location>
        <begin position="33"/>
        <end position="441"/>
    </location>
</feature>
<dbReference type="KEGG" id="afx:JZ786_19900"/>
<accession>A0A9X7VY07</accession>
<evidence type="ECO:0000313" key="3">
    <source>
        <dbReference type="EMBL" id="QSO46680.1"/>
    </source>
</evidence>
<feature type="signal peptide" evidence="2">
    <location>
        <begin position="1"/>
        <end position="32"/>
    </location>
</feature>
<keyword evidence="2" id="KW-0732">Signal</keyword>
<sequence length="441" mass="46067">MELTRRTCTGTFLSTAVIVTLFLGGCATSSHHHPNAVQNSPSVAKSHSGSAGNQVPSTANISTTKTGKRTSNTIPLAAKPITLLYAGTKYTLPVPAADSGGNSTNVSAVAVPGGIVWVIPAGYPDVSMHPTSSPSLWFTPGKASAGDQSLWSGAKHLWTFNGWQGSTPDLLGATEGYVVIQSTQSSGATQIDAIQFSTGGQASTLPSLKSIATVPKGDLTGYGNGVLTWKDSKSNVHVVQLSTGAEETVHIPSHLSTSKQSTSSSIDYPPQVVSSGVTVGAQFIPVKLIRQSSQMPLPSGYRWVGLNPSNAKDVAIPASWTVVKNEPGGSSVGLVAHNPKNPSEKVTLWFNACAGCYSPDVTSAEMVSAPDSPLLGVQKGETYDWLNDHTVAYTVPSISKSKYPTYGLTRTFTDASGNEEVTVNVPSTDRKMATLILNSTF</sequence>
<reference evidence="3 4" key="1">
    <citation type="submission" date="2021-02" db="EMBL/GenBank/DDBJ databases">
        <title>Alicyclobacillus curvatus sp. nov. and Alicyclobacillus mengziensis sp. nov., two acidophilic bacteria isolated from acid mine drainage.</title>
        <authorList>
            <person name="Huang Y."/>
        </authorList>
    </citation>
    <scope>NUCLEOTIDE SEQUENCE [LARGE SCALE GENOMIC DNA]</scope>
    <source>
        <strain evidence="3 4">S30H14</strain>
    </source>
</reference>
<dbReference type="PROSITE" id="PS51257">
    <property type="entry name" value="PROKAR_LIPOPROTEIN"/>
    <property type="match status" value="1"/>
</dbReference>